<dbReference type="GO" id="GO:0016832">
    <property type="term" value="F:aldehyde-lyase activity"/>
    <property type="evidence" value="ECO:0007669"/>
    <property type="project" value="TreeGrafter"/>
</dbReference>
<dbReference type="InterPro" id="IPR050197">
    <property type="entry name" value="Aldolase_class_II_sugar_metab"/>
</dbReference>
<reference evidence="4 5" key="2">
    <citation type="journal article" date="2013" name="Genome Announc.">
        <title>Genome Sequence of Growth-Improving Paenibacillus mucilaginosus Strain KNP414.</title>
        <authorList>
            <person name="Lu J.J."/>
            <person name="Wang J.F."/>
            <person name="Hu X.F."/>
        </authorList>
    </citation>
    <scope>NUCLEOTIDE SEQUENCE [LARGE SCALE GENOMIC DNA]</scope>
    <source>
        <strain evidence="4 5">KNP414</strain>
    </source>
</reference>
<dbReference type="PANTHER" id="PTHR22789:SF0">
    <property type="entry name" value="3-OXO-TETRONATE 4-PHOSPHATE DECARBOXYLASE-RELATED"/>
    <property type="match status" value="1"/>
</dbReference>
<dbReference type="EMBL" id="CP002869">
    <property type="protein sequence ID" value="AEI44704.1"/>
    <property type="molecule type" value="Genomic_DNA"/>
</dbReference>
<proteinExistence type="predicted"/>
<feature type="domain" description="Class II aldolase/adducin N-terminal" evidence="3">
    <location>
        <begin position="230"/>
        <end position="403"/>
    </location>
</feature>
<dbReference type="RefSeq" id="WP_013919848.1">
    <property type="nucleotide sequence ID" value="NC_015690.1"/>
</dbReference>
<accession>F8FIG1</accession>
<sequence length="428" mass="47491">MKFGLLPPADQIVLFMERIYGYGMTTTSGGNLSIRDDNGDIWITPAGVDKGALTRQDIVCVKPDGQVVGAHRPSSEFPFHQRIYRDRPDLRAVVHAHPPALVAFSIVRRIPETRLLPDEHEICGEVGMAAYAVPGSAELGERISEVFARGIDTVMLENHGVVAGGGDLFEAFQRFETLEFCARLEIEASRIGTPVRLAADDIAKARACRELPLEPFTPAGYPTREREAREMMCRLIRRSYDQRLFTSTQGTYSERIGGDAFLITPHGMDRKYLEPQDLVRIEGGRAEAGKKPSRSHLLHRHIYEAHPHVNSVLIAHPPSIMAFAVTDADFDSRTIPESYLLLRRMPKLAFHAVYDDPETAAAVFTKDTPIAIVRNNCVIVTGDSLLSAFDRLEVAEYSARSMIAAQSLGAIVHMDEERIGELEKAFGL</sequence>
<evidence type="ECO:0000313" key="5">
    <source>
        <dbReference type="Proteomes" id="UP000006620"/>
    </source>
</evidence>
<dbReference type="AlphaFoldDB" id="F8FIG1"/>
<dbReference type="PATRIC" id="fig|1036673.3.peg.5746"/>
<evidence type="ECO:0000259" key="3">
    <source>
        <dbReference type="SMART" id="SM01007"/>
    </source>
</evidence>
<keyword evidence="2" id="KW-0456">Lyase</keyword>
<reference evidence="5" key="1">
    <citation type="submission" date="2011-06" db="EMBL/GenBank/DDBJ databases">
        <title>Complete genome sequence of Paenibacillus mucilaginosus KNP414.</title>
        <authorList>
            <person name="Wang J."/>
            <person name="Hu S."/>
            <person name="Hu X."/>
            <person name="Zhang B."/>
            <person name="Dong D."/>
            <person name="Zhang S."/>
            <person name="Zhao K."/>
            <person name="Wu D."/>
        </authorList>
    </citation>
    <scope>NUCLEOTIDE SEQUENCE [LARGE SCALE GENOMIC DNA]</scope>
    <source>
        <strain evidence="5">KNP414</strain>
    </source>
</reference>
<name>F8FIG1_PAEMK</name>
<evidence type="ECO:0000256" key="1">
    <source>
        <dbReference type="ARBA" id="ARBA00022723"/>
    </source>
</evidence>
<dbReference type="Pfam" id="PF00596">
    <property type="entry name" value="Aldolase_II"/>
    <property type="match status" value="2"/>
</dbReference>
<dbReference type="GO" id="GO:0046872">
    <property type="term" value="F:metal ion binding"/>
    <property type="evidence" value="ECO:0007669"/>
    <property type="project" value="UniProtKB-KW"/>
</dbReference>
<dbReference type="GO" id="GO:0019323">
    <property type="term" value="P:pentose catabolic process"/>
    <property type="evidence" value="ECO:0007669"/>
    <property type="project" value="TreeGrafter"/>
</dbReference>
<dbReference type="KEGG" id="pms:KNP414_06181"/>
<gene>
    <name evidence="4" type="ordered locus">KNP414_06181</name>
</gene>
<dbReference type="GO" id="GO:0005829">
    <property type="term" value="C:cytosol"/>
    <property type="evidence" value="ECO:0007669"/>
    <property type="project" value="TreeGrafter"/>
</dbReference>
<evidence type="ECO:0000256" key="2">
    <source>
        <dbReference type="ARBA" id="ARBA00023239"/>
    </source>
</evidence>
<dbReference type="SUPFAM" id="SSF53639">
    <property type="entry name" value="AraD/HMP-PK domain-like"/>
    <property type="match status" value="2"/>
</dbReference>
<feature type="domain" description="Class II aldolase/adducin N-terminal" evidence="3">
    <location>
        <begin position="10"/>
        <end position="186"/>
    </location>
</feature>
<organism evidence="4 5">
    <name type="scientific">Paenibacillus mucilaginosus (strain KNP414)</name>
    <dbReference type="NCBI Taxonomy" id="1036673"/>
    <lineage>
        <taxon>Bacteria</taxon>
        <taxon>Bacillati</taxon>
        <taxon>Bacillota</taxon>
        <taxon>Bacilli</taxon>
        <taxon>Bacillales</taxon>
        <taxon>Paenibacillaceae</taxon>
        <taxon>Paenibacillus</taxon>
    </lineage>
</organism>
<protein>
    <submittedName>
        <fullName evidence="4">Class II aldolase/adducin family protein</fullName>
    </submittedName>
</protein>
<dbReference type="InterPro" id="IPR001303">
    <property type="entry name" value="Aldolase_II/adducin_N"/>
</dbReference>
<dbReference type="SMART" id="SM01007">
    <property type="entry name" value="Aldolase_II"/>
    <property type="match status" value="2"/>
</dbReference>
<dbReference type="PANTHER" id="PTHR22789">
    <property type="entry name" value="FUCULOSE PHOSPHATE ALDOLASE"/>
    <property type="match status" value="1"/>
</dbReference>
<dbReference type="Proteomes" id="UP000006620">
    <property type="component" value="Chromosome"/>
</dbReference>
<dbReference type="Gene3D" id="3.40.225.10">
    <property type="entry name" value="Class II aldolase/adducin N-terminal domain"/>
    <property type="match status" value="2"/>
</dbReference>
<evidence type="ECO:0000313" key="4">
    <source>
        <dbReference type="EMBL" id="AEI44704.1"/>
    </source>
</evidence>
<keyword evidence="1" id="KW-0479">Metal-binding</keyword>
<dbReference type="HOGENOM" id="CLU_640673_0_0_9"/>
<dbReference type="InterPro" id="IPR036409">
    <property type="entry name" value="Aldolase_II/adducin_N_sf"/>
</dbReference>